<sequence length="63" mass="7244">MKNGEAHETQLDVFFIRIAYHRAEDCSLLSRCHHNFQHLRLHYHEASHTIHFADGDGDGDGDA</sequence>
<reference evidence="1 2" key="1">
    <citation type="submission" date="2019-05" db="EMBL/GenBank/DDBJ databases">
        <title>Another draft genome of Portunus trituberculatus and its Hox gene families provides insights of decapod evolution.</title>
        <authorList>
            <person name="Jeong J.-H."/>
            <person name="Song I."/>
            <person name="Kim S."/>
            <person name="Choi T."/>
            <person name="Kim D."/>
            <person name="Ryu S."/>
            <person name="Kim W."/>
        </authorList>
    </citation>
    <scope>NUCLEOTIDE SEQUENCE [LARGE SCALE GENOMIC DNA]</scope>
    <source>
        <tissue evidence="1">Muscle</tissue>
    </source>
</reference>
<evidence type="ECO:0000313" key="2">
    <source>
        <dbReference type="Proteomes" id="UP000324222"/>
    </source>
</evidence>
<name>A0A5B7FWU8_PORTR</name>
<gene>
    <name evidence="1" type="ORF">E2C01_043187</name>
</gene>
<accession>A0A5B7FWU8</accession>
<organism evidence="1 2">
    <name type="scientific">Portunus trituberculatus</name>
    <name type="common">Swimming crab</name>
    <name type="synonym">Neptunus trituberculatus</name>
    <dbReference type="NCBI Taxonomy" id="210409"/>
    <lineage>
        <taxon>Eukaryota</taxon>
        <taxon>Metazoa</taxon>
        <taxon>Ecdysozoa</taxon>
        <taxon>Arthropoda</taxon>
        <taxon>Crustacea</taxon>
        <taxon>Multicrustacea</taxon>
        <taxon>Malacostraca</taxon>
        <taxon>Eumalacostraca</taxon>
        <taxon>Eucarida</taxon>
        <taxon>Decapoda</taxon>
        <taxon>Pleocyemata</taxon>
        <taxon>Brachyura</taxon>
        <taxon>Eubrachyura</taxon>
        <taxon>Portunoidea</taxon>
        <taxon>Portunidae</taxon>
        <taxon>Portuninae</taxon>
        <taxon>Portunus</taxon>
    </lineage>
</organism>
<keyword evidence="2" id="KW-1185">Reference proteome</keyword>
<evidence type="ECO:0000313" key="1">
    <source>
        <dbReference type="EMBL" id="MPC49388.1"/>
    </source>
</evidence>
<dbReference type="AlphaFoldDB" id="A0A5B7FWU8"/>
<dbReference type="EMBL" id="VSRR010008845">
    <property type="protein sequence ID" value="MPC49388.1"/>
    <property type="molecule type" value="Genomic_DNA"/>
</dbReference>
<proteinExistence type="predicted"/>
<comment type="caution">
    <text evidence="1">The sequence shown here is derived from an EMBL/GenBank/DDBJ whole genome shotgun (WGS) entry which is preliminary data.</text>
</comment>
<dbReference type="Proteomes" id="UP000324222">
    <property type="component" value="Unassembled WGS sequence"/>
</dbReference>
<protein>
    <submittedName>
        <fullName evidence="1">Uncharacterized protein</fullName>
    </submittedName>
</protein>